<proteinExistence type="predicted"/>
<name>A0ACB7H6D2_MANES</name>
<dbReference type="EMBL" id="CM004395">
    <property type="protein sequence ID" value="KAG8648257.1"/>
    <property type="molecule type" value="Genomic_DNA"/>
</dbReference>
<reference evidence="2" key="1">
    <citation type="journal article" date="2016" name="Nat. Biotechnol.">
        <title>Sequencing wild and cultivated cassava and related species reveals extensive interspecific hybridization and genetic diversity.</title>
        <authorList>
            <person name="Bredeson J.V."/>
            <person name="Lyons J.B."/>
            <person name="Prochnik S.E."/>
            <person name="Wu G.A."/>
            <person name="Ha C.M."/>
            <person name="Edsinger-Gonzales E."/>
            <person name="Grimwood J."/>
            <person name="Schmutz J."/>
            <person name="Rabbi I.Y."/>
            <person name="Egesi C."/>
            <person name="Nauluvula P."/>
            <person name="Lebot V."/>
            <person name="Ndunguru J."/>
            <person name="Mkamilo G."/>
            <person name="Bart R.S."/>
            <person name="Setter T.L."/>
            <person name="Gleadow R.M."/>
            <person name="Kulakow P."/>
            <person name="Ferguson M.E."/>
            <person name="Rounsley S."/>
            <person name="Rokhsar D.S."/>
        </authorList>
    </citation>
    <scope>NUCLEOTIDE SEQUENCE [LARGE SCALE GENOMIC DNA]</scope>
    <source>
        <strain evidence="2">cv. AM560-2</strain>
    </source>
</reference>
<organism evidence="1 2">
    <name type="scientific">Manihot esculenta</name>
    <name type="common">Cassava</name>
    <name type="synonym">Jatropha manihot</name>
    <dbReference type="NCBI Taxonomy" id="3983"/>
    <lineage>
        <taxon>Eukaryota</taxon>
        <taxon>Viridiplantae</taxon>
        <taxon>Streptophyta</taxon>
        <taxon>Embryophyta</taxon>
        <taxon>Tracheophyta</taxon>
        <taxon>Spermatophyta</taxon>
        <taxon>Magnoliopsida</taxon>
        <taxon>eudicotyledons</taxon>
        <taxon>Gunneridae</taxon>
        <taxon>Pentapetalae</taxon>
        <taxon>rosids</taxon>
        <taxon>fabids</taxon>
        <taxon>Malpighiales</taxon>
        <taxon>Euphorbiaceae</taxon>
        <taxon>Crotonoideae</taxon>
        <taxon>Manihoteae</taxon>
        <taxon>Manihot</taxon>
    </lineage>
</organism>
<dbReference type="Proteomes" id="UP000091857">
    <property type="component" value="Chromosome 9"/>
</dbReference>
<accession>A0ACB7H6D2</accession>
<evidence type="ECO:0000313" key="1">
    <source>
        <dbReference type="EMBL" id="KAG8648257.1"/>
    </source>
</evidence>
<comment type="caution">
    <text evidence="1">The sequence shown here is derived from an EMBL/GenBank/DDBJ whole genome shotgun (WGS) entry which is preliminary data.</text>
</comment>
<gene>
    <name evidence="1" type="ORF">MANES_09G166001v8</name>
</gene>
<evidence type="ECO:0000313" key="2">
    <source>
        <dbReference type="Proteomes" id="UP000091857"/>
    </source>
</evidence>
<sequence length="407" mass="44285">MMRSAMPMASLKLVTHFLFLLLLAIFLLSSSVLSDGEEEIVLQGLNSFRTARGLPALTINENAACLADRFADQILEDMTCSATAPYQLQNYPGVLAYCGVDVNQTREGAVMPVCAPQLVPNNLLSNYTRSFQYTRYLSDAKFTGAGLGTEDDWMVVILTTNTPGGNFGSDENTFIYNGTYTSYAPTSYYIVYLQMNFNFYIFWVSDPIPQVAEAKQASASDAVDLFKSLNCHRAFLDLPTFVQNKETGCLAGEIAQKLGNQPCNDGNGSFNPRQLDHYPELLSKCNTNNITVGGVVLPVCVPQLAPTTVFTNYTRTDYAKYINDSSFTEAGLGSKGDWMVVVLSTSTSQNTTGPARDFALGNVLISTQNGQVTGAANSLVSMDGFGHCLMSFLLGMLVYGGVALAWW</sequence>
<keyword evidence="2" id="KW-1185">Reference proteome</keyword>
<protein>
    <submittedName>
        <fullName evidence="1">Uncharacterized protein</fullName>
    </submittedName>
</protein>